<dbReference type="Proteomes" id="UP000283210">
    <property type="component" value="Chromosome 1"/>
</dbReference>
<dbReference type="InterPro" id="IPR009060">
    <property type="entry name" value="UBA-like_sf"/>
</dbReference>
<evidence type="ECO:0000313" key="20">
    <source>
        <dbReference type="Proteomes" id="UP000283210"/>
    </source>
</evidence>
<evidence type="ECO:0000256" key="11">
    <source>
        <dbReference type="ARBA" id="ARBA00076325"/>
    </source>
</evidence>
<keyword evidence="20" id="KW-1185">Reference proteome</keyword>
<evidence type="ECO:0000256" key="13">
    <source>
        <dbReference type="ARBA" id="ARBA00080337"/>
    </source>
</evidence>
<evidence type="ECO:0000256" key="14">
    <source>
        <dbReference type="PROSITE-ProRule" id="PRU10133"/>
    </source>
</evidence>
<organism evidence="19 20">
    <name type="scientific">Oryzias javanicus</name>
    <name type="common">Javanese ricefish</name>
    <name type="synonym">Aplocheilus javanicus</name>
    <dbReference type="NCBI Taxonomy" id="123683"/>
    <lineage>
        <taxon>Eukaryota</taxon>
        <taxon>Metazoa</taxon>
        <taxon>Chordata</taxon>
        <taxon>Craniata</taxon>
        <taxon>Vertebrata</taxon>
        <taxon>Euteleostomi</taxon>
        <taxon>Actinopterygii</taxon>
        <taxon>Neopterygii</taxon>
        <taxon>Teleostei</taxon>
        <taxon>Neoteleostei</taxon>
        <taxon>Acanthomorphata</taxon>
        <taxon>Ovalentaria</taxon>
        <taxon>Atherinomorphae</taxon>
        <taxon>Beloniformes</taxon>
        <taxon>Adrianichthyidae</taxon>
        <taxon>Oryziinae</taxon>
        <taxon>Oryzias</taxon>
    </lineage>
</organism>
<comment type="similarity">
    <text evidence="1">Belongs to the CFAP97 family.</text>
</comment>
<evidence type="ECO:0000256" key="7">
    <source>
        <dbReference type="ARBA" id="ARBA00030012"/>
    </source>
</evidence>
<dbReference type="GO" id="GO:0005524">
    <property type="term" value="F:ATP binding"/>
    <property type="evidence" value="ECO:0007669"/>
    <property type="project" value="UniProtKB-KW"/>
</dbReference>
<feature type="compositionally biased region" description="Basic residues" evidence="15">
    <location>
        <begin position="41"/>
        <end position="55"/>
    </location>
</feature>
<feature type="compositionally biased region" description="Low complexity" evidence="15">
    <location>
        <begin position="256"/>
        <end position="277"/>
    </location>
</feature>
<gene>
    <name evidence="19" type="ORF">OJAV_G00006550</name>
</gene>
<feature type="region of interest" description="Disordered" evidence="15">
    <location>
        <begin position="250"/>
        <end position="330"/>
    </location>
</feature>
<evidence type="ECO:0000256" key="10">
    <source>
        <dbReference type="ARBA" id="ARBA00072444"/>
    </source>
</evidence>
<dbReference type="AlphaFoldDB" id="A0A3S2MHS0"/>
<evidence type="ECO:0000256" key="6">
    <source>
        <dbReference type="ARBA" id="ARBA00022840"/>
    </source>
</evidence>
<dbReference type="InterPro" id="IPR029488">
    <property type="entry name" value="Hmw/CFAP97"/>
</dbReference>
<keyword evidence="16" id="KW-0732">Signal</keyword>
<dbReference type="InterPro" id="IPR023313">
    <property type="entry name" value="UBQ-conjugating_AS"/>
</dbReference>
<evidence type="ECO:0000256" key="4">
    <source>
        <dbReference type="ARBA" id="ARBA00022741"/>
    </source>
</evidence>
<name>A0A3S2MHS0_ORYJA</name>
<feature type="signal peptide" evidence="16">
    <location>
        <begin position="1"/>
        <end position="25"/>
    </location>
</feature>
<feature type="chain" id="PRO_5018592172" description="Ubiquitin-conjugating enzyme E2 K" evidence="16">
    <location>
        <begin position="26"/>
        <end position="533"/>
    </location>
</feature>
<sequence>MKHNLSEKASAALALPFLLWTGVKGGSENSDREPGAEKSQKAKKQSPGQHKKLHPKINENVVDEDSAKAEKSTNGTEQKELKSDARSTNEYDSSDSSISSEEEQEDDPYKNVDKYSLSLESSLEHQQTLQRRRTSQRKNFSFSNDEVRRIERENQRLLHKLNHLLSDSSQKRAVRKSASVAMNSPVSRLSHTALNRRREQQRIQRENQALLKRLETVKPTADLKCSNQLADYQRLAGYLRPAKLHPPFQAYRPVSSERSSNRSTSASSAPRSISSRATFSETDVPEDYAGRKRTTQPKKPAAKTPFQTSLKTSDTGRQAPGPPWRQQSLQHTAMANIAVQRIKREFKEVLKSEETSKNQIKVDLVDENFTELRGEIAGPPDTPYEGGRYQLEIKIPETYPFNPPKVRFITKIWHPNISSVTGAICLDILKDQWAAAMTLRTVLLSLQALLAAAEPDDPQDAVVANQFKQNPEMFKQTARLWSHVYAGAPASSPDYTRKIDKLCAMGFDKNAVIAALSSKSWDVETATELLLSN</sequence>
<comment type="subunit">
    <text evidence="9">Interacts with RNF138/NARF. Interacts with BRCA1.</text>
</comment>
<feature type="domain" description="UBA" evidence="17">
    <location>
        <begin position="492"/>
        <end position="533"/>
    </location>
</feature>
<dbReference type="EMBL" id="CM012437">
    <property type="protein sequence ID" value="RVE76250.1"/>
    <property type="molecule type" value="Genomic_DNA"/>
</dbReference>
<evidence type="ECO:0000259" key="18">
    <source>
        <dbReference type="PROSITE" id="PS50127"/>
    </source>
</evidence>
<keyword evidence="6" id="KW-0067">ATP-binding</keyword>
<evidence type="ECO:0000256" key="1">
    <source>
        <dbReference type="ARBA" id="ARBA00008315"/>
    </source>
</evidence>
<keyword evidence="4" id="KW-0547">Nucleotide-binding</keyword>
<evidence type="ECO:0000256" key="8">
    <source>
        <dbReference type="ARBA" id="ARBA00031729"/>
    </source>
</evidence>
<dbReference type="Gene3D" id="3.10.110.10">
    <property type="entry name" value="Ubiquitin Conjugating Enzyme"/>
    <property type="match status" value="1"/>
</dbReference>
<dbReference type="EC" id="2.3.2.23" evidence="2"/>
<keyword evidence="5" id="KW-0833">Ubl conjugation pathway</keyword>
<dbReference type="SUPFAM" id="SSF54495">
    <property type="entry name" value="UBC-like"/>
    <property type="match status" value="1"/>
</dbReference>
<dbReference type="Pfam" id="PF13879">
    <property type="entry name" value="Hmw_CFAP97"/>
    <property type="match status" value="1"/>
</dbReference>
<dbReference type="FunFam" id="3.10.110.10:FF:000021">
    <property type="entry name" value="Putative ubiquitin-conjugating enzyme e2 k"/>
    <property type="match status" value="1"/>
</dbReference>
<reference evidence="19 20" key="1">
    <citation type="submission" date="2018-11" db="EMBL/GenBank/DDBJ databases">
        <authorList>
            <person name="Lopez-Roques C."/>
            <person name="Donnadieu C."/>
            <person name="Bouchez O."/>
            <person name="Klopp C."/>
            <person name="Cabau C."/>
            <person name="Zahm M."/>
        </authorList>
    </citation>
    <scope>NUCLEOTIDE SEQUENCE [LARGE SCALE GENOMIC DNA]</scope>
    <source>
        <strain evidence="19">RS831</strain>
        <tissue evidence="19">Whole body</tissue>
    </source>
</reference>
<reference evidence="19 20" key="2">
    <citation type="submission" date="2019-01" db="EMBL/GenBank/DDBJ databases">
        <title>A chromosome length genome reference of the Java medaka (oryzias javanicus).</title>
        <authorList>
            <person name="Herpin A."/>
            <person name="Takehana Y."/>
            <person name="Naruse K."/>
            <person name="Ansai S."/>
            <person name="Kawaguchi M."/>
        </authorList>
    </citation>
    <scope>NUCLEOTIDE SEQUENCE [LARGE SCALE GENOMIC DNA]</scope>
    <source>
        <strain evidence="19">RS831</strain>
        <tissue evidence="19">Whole body</tissue>
    </source>
</reference>
<dbReference type="Gene3D" id="1.10.8.10">
    <property type="entry name" value="DNA helicase RuvA subunit, C-terminal domain"/>
    <property type="match status" value="1"/>
</dbReference>
<dbReference type="SUPFAM" id="SSF46934">
    <property type="entry name" value="UBA-like"/>
    <property type="match status" value="1"/>
</dbReference>
<dbReference type="Pfam" id="PF00179">
    <property type="entry name" value="UQ_con"/>
    <property type="match status" value="1"/>
</dbReference>
<evidence type="ECO:0000256" key="12">
    <source>
        <dbReference type="ARBA" id="ARBA00080032"/>
    </source>
</evidence>
<dbReference type="InterPro" id="IPR016135">
    <property type="entry name" value="UBQ-conjugating_enzyme/RWD"/>
</dbReference>
<dbReference type="InterPro" id="IPR015940">
    <property type="entry name" value="UBA"/>
</dbReference>
<dbReference type="PROSITE" id="PS50127">
    <property type="entry name" value="UBC_2"/>
    <property type="match status" value="1"/>
</dbReference>
<feature type="compositionally biased region" description="Polar residues" evidence="15">
    <location>
        <begin position="305"/>
        <end position="316"/>
    </location>
</feature>
<dbReference type="GO" id="GO:0061631">
    <property type="term" value="F:ubiquitin conjugating enzyme activity"/>
    <property type="evidence" value="ECO:0007669"/>
    <property type="project" value="UniProtKB-EC"/>
</dbReference>
<evidence type="ECO:0000256" key="16">
    <source>
        <dbReference type="SAM" id="SignalP"/>
    </source>
</evidence>
<feature type="active site" description="Glycyl thioester intermediate" evidence="14">
    <location>
        <position position="425"/>
    </location>
</feature>
<dbReference type="FunFam" id="1.10.8.10:FF:000010">
    <property type="entry name" value="Putative ubiquitin-conjugating enzyme e2 k"/>
    <property type="match status" value="1"/>
</dbReference>
<accession>A0A3S2MHS0</accession>
<dbReference type="PANTHER" id="PTHR24068">
    <property type="entry name" value="UBIQUITIN-CONJUGATING ENZYME E2"/>
    <property type="match status" value="1"/>
</dbReference>
<dbReference type="Pfam" id="PF00627">
    <property type="entry name" value="UBA"/>
    <property type="match status" value="1"/>
</dbReference>
<dbReference type="SMART" id="SM00212">
    <property type="entry name" value="UBCc"/>
    <property type="match status" value="1"/>
</dbReference>
<feature type="region of interest" description="Disordered" evidence="15">
    <location>
        <begin position="22"/>
        <end position="111"/>
    </location>
</feature>
<evidence type="ECO:0000256" key="15">
    <source>
        <dbReference type="SAM" id="MobiDB-lite"/>
    </source>
</evidence>
<evidence type="ECO:0000256" key="3">
    <source>
        <dbReference type="ARBA" id="ARBA00022679"/>
    </source>
</evidence>
<protein>
    <recommendedName>
        <fullName evidence="10">Ubiquitin-conjugating enzyme E2 K</fullName>
        <ecNumber evidence="2">2.3.2.23</ecNumber>
    </recommendedName>
    <alternativeName>
        <fullName evidence="11">E2 ubiquitin-conjugating enzyme K</fullName>
    </alternativeName>
    <alternativeName>
        <fullName evidence="13">Huntingtin-interacting protein 2</fullName>
    </alternativeName>
    <alternativeName>
        <fullName evidence="8">Ubiquitin carrier protein</fullName>
    </alternativeName>
    <alternativeName>
        <fullName evidence="12">Ubiquitin-conjugating enzyme E2-25 kDa</fullName>
    </alternativeName>
    <alternativeName>
        <fullName evidence="7">Ubiquitin-protein ligase</fullName>
    </alternativeName>
</protein>
<dbReference type="PROSITE" id="PS00183">
    <property type="entry name" value="UBC_1"/>
    <property type="match status" value="1"/>
</dbReference>
<dbReference type="OrthoDB" id="9993688at2759"/>
<keyword evidence="3" id="KW-0808">Transferase</keyword>
<feature type="domain" description="UBC core" evidence="18">
    <location>
        <begin position="337"/>
        <end position="487"/>
    </location>
</feature>
<evidence type="ECO:0000256" key="9">
    <source>
        <dbReference type="ARBA" id="ARBA00062255"/>
    </source>
</evidence>
<proteinExistence type="inferred from homology"/>
<dbReference type="CDD" id="cd23800">
    <property type="entry name" value="UBCc_UBE2K"/>
    <property type="match status" value="1"/>
</dbReference>
<feature type="compositionally biased region" description="Basic and acidic residues" evidence="15">
    <location>
        <begin position="65"/>
        <end position="89"/>
    </location>
</feature>
<evidence type="ECO:0000256" key="5">
    <source>
        <dbReference type="ARBA" id="ARBA00022786"/>
    </source>
</evidence>
<dbReference type="PROSITE" id="PS50030">
    <property type="entry name" value="UBA"/>
    <property type="match status" value="1"/>
</dbReference>
<dbReference type="InterPro" id="IPR000608">
    <property type="entry name" value="UBC"/>
</dbReference>
<feature type="compositionally biased region" description="Basic and acidic residues" evidence="15">
    <location>
        <begin position="29"/>
        <end position="40"/>
    </location>
</feature>
<evidence type="ECO:0000259" key="17">
    <source>
        <dbReference type="PROSITE" id="PS50030"/>
    </source>
</evidence>
<dbReference type="SMART" id="SM00165">
    <property type="entry name" value="UBA"/>
    <property type="match status" value="1"/>
</dbReference>
<evidence type="ECO:0000256" key="2">
    <source>
        <dbReference type="ARBA" id="ARBA00012486"/>
    </source>
</evidence>
<evidence type="ECO:0000313" key="19">
    <source>
        <dbReference type="EMBL" id="RVE76250.1"/>
    </source>
</evidence>